<feature type="domain" description="NADP-dependent oxidoreductase" evidence="2">
    <location>
        <begin position="16"/>
        <end position="318"/>
    </location>
</feature>
<evidence type="ECO:0000313" key="4">
    <source>
        <dbReference type="Proteomes" id="UP001230220"/>
    </source>
</evidence>
<evidence type="ECO:0000259" key="2">
    <source>
        <dbReference type="Pfam" id="PF00248"/>
    </source>
</evidence>
<dbReference type="InterPro" id="IPR050523">
    <property type="entry name" value="AKR_Detox_Biosynth"/>
</dbReference>
<dbReference type="CDD" id="cd19079">
    <property type="entry name" value="AKR_EcYajO-like"/>
    <property type="match status" value="1"/>
</dbReference>
<dbReference type="InterPro" id="IPR023210">
    <property type="entry name" value="NADP_OxRdtase_dom"/>
</dbReference>
<protein>
    <submittedName>
        <fullName evidence="3">Aryl-alcohol dehydrogenase-like predicted oxidoreductase</fullName>
    </submittedName>
</protein>
<reference evidence="3 4" key="1">
    <citation type="submission" date="2023-07" db="EMBL/GenBank/DDBJ databases">
        <title>Genomic Encyclopedia of Type Strains, Phase IV (KMG-IV): sequencing the most valuable type-strain genomes for metagenomic binning, comparative biology and taxonomic classification.</title>
        <authorList>
            <person name="Goeker M."/>
        </authorList>
    </citation>
    <scope>NUCLEOTIDE SEQUENCE [LARGE SCALE GENOMIC DNA]</scope>
    <source>
        <strain evidence="3 4">DSM 16784</strain>
    </source>
</reference>
<keyword evidence="4" id="KW-1185">Reference proteome</keyword>
<evidence type="ECO:0000256" key="1">
    <source>
        <dbReference type="ARBA" id="ARBA00023002"/>
    </source>
</evidence>
<dbReference type="Gene3D" id="3.20.20.100">
    <property type="entry name" value="NADP-dependent oxidoreductase domain"/>
    <property type="match status" value="1"/>
</dbReference>
<dbReference type="InterPro" id="IPR020471">
    <property type="entry name" value="AKR"/>
</dbReference>
<accession>A0ABU0E9C1</accession>
<dbReference type="InterPro" id="IPR036812">
    <property type="entry name" value="NAD(P)_OxRdtase_dom_sf"/>
</dbReference>
<dbReference type="EMBL" id="JAUSUR010000009">
    <property type="protein sequence ID" value="MDQ0363095.1"/>
    <property type="molecule type" value="Genomic_DNA"/>
</dbReference>
<comment type="caution">
    <text evidence="3">The sequence shown here is derived from an EMBL/GenBank/DDBJ whole genome shotgun (WGS) entry which is preliminary data.</text>
</comment>
<organism evidence="3 4">
    <name type="scientific">Breznakia pachnodae</name>
    <dbReference type="NCBI Taxonomy" id="265178"/>
    <lineage>
        <taxon>Bacteria</taxon>
        <taxon>Bacillati</taxon>
        <taxon>Bacillota</taxon>
        <taxon>Erysipelotrichia</taxon>
        <taxon>Erysipelotrichales</taxon>
        <taxon>Erysipelotrichaceae</taxon>
        <taxon>Breznakia</taxon>
    </lineage>
</organism>
<dbReference type="Pfam" id="PF00248">
    <property type="entry name" value="Aldo_ket_red"/>
    <property type="match status" value="1"/>
</dbReference>
<sequence>MEYVKLGNTGLDVSRVCLGCMGFGQVTEGFHKWVLDEEKSRVVIKKALDEGINFFDTANIYSDGSSEEILGRAIRDYANREEVVIATKVFMPMHKGPNSYGLSRKAIFHEVEKSLERLGMDYIDLYIIHRWDYNTPIEETMEALHDLVKLGKVRYIGASAMYAWQFQKAQYVAEKNGWTKFVSMQNHYNMIYREDERELLPLCNDMKVALTPYSPLAAGRLTRDWDATTYRFESDETAKQKYDSTEEQDRKIVERVAELAEKKGVKRVHIALAWLLHKQPVVAPIIGGTKISHIEDAVAAIDVKLSEEEINYLEELYEPHKIVGAL</sequence>
<name>A0ABU0E9C1_9FIRM</name>
<keyword evidence="1" id="KW-0560">Oxidoreductase</keyword>
<evidence type="ECO:0000313" key="3">
    <source>
        <dbReference type="EMBL" id="MDQ0363095.1"/>
    </source>
</evidence>
<gene>
    <name evidence="3" type="ORF">J2S15_003856</name>
</gene>
<dbReference type="PANTHER" id="PTHR43364">
    <property type="entry name" value="NADH-SPECIFIC METHYLGLYOXAL REDUCTASE-RELATED"/>
    <property type="match status" value="1"/>
</dbReference>
<dbReference type="SUPFAM" id="SSF51430">
    <property type="entry name" value="NAD(P)-linked oxidoreductase"/>
    <property type="match status" value="1"/>
</dbReference>
<dbReference type="RefSeq" id="WP_307411655.1">
    <property type="nucleotide sequence ID" value="NZ_JAUSUR010000009.1"/>
</dbReference>
<dbReference type="PANTHER" id="PTHR43364:SF4">
    <property type="entry name" value="NAD(P)-LINKED OXIDOREDUCTASE SUPERFAMILY PROTEIN"/>
    <property type="match status" value="1"/>
</dbReference>
<proteinExistence type="predicted"/>
<dbReference type="PRINTS" id="PR00069">
    <property type="entry name" value="ALDKETRDTASE"/>
</dbReference>
<dbReference type="Proteomes" id="UP001230220">
    <property type="component" value="Unassembled WGS sequence"/>
</dbReference>